<protein>
    <submittedName>
        <fullName evidence="4">PQQ-like beta-propeller repeat protein</fullName>
    </submittedName>
</protein>
<keyword evidence="2" id="KW-1133">Transmembrane helix</keyword>
<dbReference type="EMBL" id="JAPHNL010000113">
    <property type="protein sequence ID" value="MCX3060631.1"/>
    <property type="molecule type" value="Genomic_DNA"/>
</dbReference>
<keyword evidence="2" id="KW-0812">Transmembrane</keyword>
<dbReference type="InterPro" id="IPR015943">
    <property type="entry name" value="WD40/YVTN_repeat-like_dom_sf"/>
</dbReference>
<evidence type="ECO:0000256" key="2">
    <source>
        <dbReference type="SAM" id="Phobius"/>
    </source>
</evidence>
<accession>A0ABT3TVW4</accession>
<evidence type="ECO:0000313" key="4">
    <source>
        <dbReference type="EMBL" id="MCX3060631.1"/>
    </source>
</evidence>
<evidence type="ECO:0000259" key="3">
    <source>
        <dbReference type="Pfam" id="PF13360"/>
    </source>
</evidence>
<reference evidence="4" key="1">
    <citation type="submission" date="2022-10" db="EMBL/GenBank/DDBJ databases">
        <title>Streptomyces beihaiensis sp. nov., a chitin degrading actinobacterium, isolated from shrimp pond soil.</title>
        <authorList>
            <person name="Xie J."/>
            <person name="Shen N."/>
        </authorList>
    </citation>
    <scope>NUCLEOTIDE SEQUENCE</scope>
    <source>
        <strain evidence="4">GXMU-J5</strain>
    </source>
</reference>
<feature type="compositionally biased region" description="Basic and acidic residues" evidence="1">
    <location>
        <begin position="130"/>
        <end position="142"/>
    </location>
</feature>
<sequence>MTQPPSQPPSGGFGPPPQDPRDPQGQGPQTPPPPPPPGVPPAPGYGYPQQPPQPGGPYGYPQPGPYGEPPRPGYGYPGPQQPPYPGPPAPGGPGGGPGGVKGKTWAIAAGALALLLVAGGVVYAVVGGGDKKDTAHDGKNGKSPEPSTSASVPVNPGDGQGDGRAGTDDLNAGRRSGEAKVLWYKMAPKVPGDGAQAPGMWITGEVAVKAAYKELLAYDVADGKVAWPAIKFPQKICAVTRTPSADGKIAVAYMSGTSERANCNQLQEVDLATGKKGWFEKIPERESPDDYFDGTGTSVGLTYVGGDTLVVGREQSGLGLDARTGKKKFVVQQYGNDCFPKAYTGDAHKLISVASCGAGGDNTHEELRRLNPETGKAMWTRKYPKGWSVSNVYSSTPLVVYATNEDKKTFNIASYKEGSSAVMSEVSSSVKNLDTSCGGSDFDFMDTDLNGCQGVVVDSGTLYMPTKGKTDGANDVVAISLASGKERWRAKSPADQPLRPLTTRGGAVIAYMEASFGGDPGRVVSIPVSGSHTPKTLLQNPRGAAQVESGFYSKDIQYVGGRFYLSALTLNGDTKGPQKLMLAYGN</sequence>
<feature type="compositionally biased region" description="Pro residues" evidence="1">
    <location>
        <begin position="1"/>
        <end position="18"/>
    </location>
</feature>
<dbReference type="Pfam" id="PF13360">
    <property type="entry name" value="PQQ_2"/>
    <property type="match status" value="1"/>
</dbReference>
<feature type="compositionally biased region" description="Pro residues" evidence="1">
    <location>
        <begin position="79"/>
        <end position="91"/>
    </location>
</feature>
<organism evidence="4 5">
    <name type="scientific">Streptomyces beihaiensis</name>
    <dbReference type="NCBI Taxonomy" id="2984495"/>
    <lineage>
        <taxon>Bacteria</taxon>
        <taxon>Bacillati</taxon>
        <taxon>Actinomycetota</taxon>
        <taxon>Actinomycetes</taxon>
        <taxon>Kitasatosporales</taxon>
        <taxon>Streptomycetaceae</taxon>
        <taxon>Streptomyces</taxon>
    </lineage>
</organism>
<dbReference type="InterPro" id="IPR011047">
    <property type="entry name" value="Quinoprotein_ADH-like_sf"/>
</dbReference>
<feature type="domain" description="Pyrrolo-quinoline quinone repeat" evidence="3">
    <location>
        <begin position="262"/>
        <end position="489"/>
    </location>
</feature>
<feature type="region of interest" description="Disordered" evidence="1">
    <location>
        <begin position="1"/>
        <end position="97"/>
    </location>
</feature>
<gene>
    <name evidence="4" type="ORF">OFY01_12845</name>
</gene>
<feature type="transmembrane region" description="Helical" evidence="2">
    <location>
        <begin position="105"/>
        <end position="126"/>
    </location>
</feature>
<proteinExistence type="predicted"/>
<keyword evidence="5" id="KW-1185">Reference proteome</keyword>
<feature type="compositionally biased region" description="Pro residues" evidence="1">
    <location>
        <begin position="29"/>
        <end position="72"/>
    </location>
</feature>
<dbReference type="InterPro" id="IPR002372">
    <property type="entry name" value="PQQ_rpt_dom"/>
</dbReference>
<comment type="caution">
    <text evidence="4">The sequence shown here is derived from an EMBL/GenBank/DDBJ whole genome shotgun (WGS) entry which is preliminary data.</text>
</comment>
<dbReference type="Proteomes" id="UP001163064">
    <property type="component" value="Unassembled WGS sequence"/>
</dbReference>
<dbReference type="SUPFAM" id="SSF50998">
    <property type="entry name" value="Quinoprotein alcohol dehydrogenase-like"/>
    <property type="match status" value="1"/>
</dbReference>
<evidence type="ECO:0000313" key="5">
    <source>
        <dbReference type="Proteomes" id="UP001163064"/>
    </source>
</evidence>
<dbReference type="RefSeq" id="WP_266599373.1">
    <property type="nucleotide sequence ID" value="NZ_JAPHNL010000113.1"/>
</dbReference>
<feature type="region of interest" description="Disordered" evidence="1">
    <location>
        <begin position="130"/>
        <end position="173"/>
    </location>
</feature>
<dbReference type="Gene3D" id="2.130.10.10">
    <property type="entry name" value="YVTN repeat-like/Quinoprotein amine dehydrogenase"/>
    <property type="match status" value="1"/>
</dbReference>
<name>A0ABT3TVW4_9ACTN</name>
<keyword evidence="2" id="KW-0472">Membrane</keyword>
<evidence type="ECO:0000256" key="1">
    <source>
        <dbReference type="SAM" id="MobiDB-lite"/>
    </source>
</evidence>